<reference evidence="2" key="1">
    <citation type="submission" date="2021-08" db="EMBL/GenBank/DDBJ databases">
        <title>WGS assembly of Ceratopteris richardii.</title>
        <authorList>
            <person name="Marchant D.B."/>
            <person name="Chen G."/>
            <person name="Jenkins J."/>
            <person name="Shu S."/>
            <person name="Leebens-Mack J."/>
            <person name="Grimwood J."/>
            <person name="Schmutz J."/>
            <person name="Soltis P."/>
            <person name="Soltis D."/>
            <person name="Chen Z.-H."/>
        </authorList>
    </citation>
    <scope>NUCLEOTIDE SEQUENCE</scope>
    <source>
        <strain evidence="2">Whitten #5841</strain>
        <tissue evidence="2">Leaf</tissue>
    </source>
</reference>
<organism evidence="2 3">
    <name type="scientific">Ceratopteris richardii</name>
    <name type="common">Triangle waterfern</name>
    <dbReference type="NCBI Taxonomy" id="49495"/>
    <lineage>
        <taxon>Eukaryota</taxon>
        <taxon>Viridiplantae</taxon>
        <taxon>Streptophyta</taxon>
        <taxon>Embryophyta</taxon>
        <taxon>Tracheophyta</taxon>
        <taxon>Polypodiopsida</taxon>
        <taxon>Polypodiidae</taxon>
        <taxon>Polypodiales</taxon>
        <taxon>Pteridineae</taxon>
        <taxon>Pteridaceae</taxon>
        <taxon>Parkerioideae</taxon>
        <taxon>Ceratopteris</taxon>
    </lineage>
</organism>
<evidence type="ECO:0000313" key="2">
    <source>
        <dbReference type="EMBL" id="KAH7279941.1"/>
    </source>
</evidence>
<keyword evidence="1" id="KW-0732">Signal</keyword>
<keyword evidence="3" id="KW-1185">Reference proteome</keyword>
<protein>
    <submittedName>
        <fullName evidence="2">Uncharacterized protein</fullName>
    </submittedName>
</protein>
<dbReference type="AlphaFoldDB" id="A0A8T2Q9K2"/>
<evidence type="ECO:0000256" key="1">
    <source>
        <dbReference type="SAM" id="SignalP"/>
    </source>
</evidence>
<feature type="signal peptide" evidence="1">
    <location>
        <begin position="1"/>
        <end position="15"/>
    </location>
</feature>
<gene>
    <name evidence="2" type="ORF">KP509_37G044400</name>
</gene>
<evidence type="ECO:0000313" key="3">
    <source>
        <dbReference type="Proteomes" id="UP000825935"/>
    </source>
</evidence>
<comment type="caution">
    <text evidence="2">The sequence shown here is derived from an EMBL/GenBank/DDBJ whole genome shotgun (WGS) entry which is preliminary data.</text>
</comment>
<sequence>MKFLISIGIFHAVFGAALFKCHRVKSFASITQSRFRTLVAKEEKNETSSVICLCPGKHM</sequence>
<dbReference type="EMBL" id="CM035442">
    <property type="protein sequence ID" value="KAH7279941.1"/>
    <property type="molecule type" value="Genomic_DNA"/>
</dbReference>
<accession>A0A8T2Q9K2</accession>
<proteinExistence type="predicted"/>
<dbReference type="Proteomes" id="UP000825935">
    <property type="component" value="Chromosome 37"/>
</dbReference>
<feature type="chain" id="PRO_5035813768" evidence="1">
    <location>
        <begin position="16"/>
        <end position="59"/>
    </location>
</feature>
<name>A0A8T2Q9K2_CERRI</name>